<evidence type="ECO:0000256" key="2">
    <source>
        <dbReference type="SAM" id="MobiDB-lite"/>
    </source>
</evidence>
<keyword evidence="5" id="KW-1185">Reference proteome</keyword>
<evidence type="ECO:0000256" key="1">
    <source>
        <dbReference type="ARBA" id="ARBA00023242"/>
    </source>
</evidence>
<evidence type="ECO:0000313" key="5">
    <source>
        <dbReference type="Proteomes" id="UP001583280"/>
    </source>
</evidence>
<feature type="region of interest" description="Disordered" evidence="2">
    <location>
        <begin position="164"/>
        <end position="212"/>
    </location>
</feature>
<dbReference type="Proteomes" id="UP001583280">
    <property type="component" value="Unassembled WGS sequence"/>
</dbReference>
<evidence type="ECO:0000259" key="3">
    <source>
        <dbReference type="Pfam" id="PF04082"/>
    </source>
</evidence>
<dbReference type="CDD" id="cd12148">
    <property type="entry name" value="fungal_TF_MHR"/>
    <property type="match status" value="1"/>
</dbReference>
<gene>
    <name evidence="4" type="primary">DAL81_2</name>
    <name evidence="4" type="ORF">Cpir12675_005968</name>
</gene>
<dbReference type="InterPro" id="IPR007219">
    <property type="entry name" value="XnlR_reg_dom"/>
</dbReference>
<feature type="region of interest" description="Disordered" evidence="2">
    <location>
        <begin position="744"/>
        <end position="798"/>
    </location>
</feature>
<proteinExistence type="predicted"/>
<name>A0ABR3YLR0_9PEZI</name>
<dbReference type="Pfam" id="PF04082">
    <property type="entry name" value="Fungal_trans"/>
    <property type="match status" value="1"/>
</dbReference>
<dbReference type="PANTHER" id="PTHR31668:SF4">
    <property type="entry name" value="TRANSCRIPTIONAL ACTIVATOR PROTEIN DAL81"/>
    <property type="match status" value="1"/>
</dbReference>
<dbReference type="InterPro" id="IPR050797">
    <property type="entry name" value="Carb_Metab_Trans_Reg"/>
</dbReference>
<comment type="caution">
    <text evidence="4">The sequence shown here is derived from an EMBL/GenBank/DDBJ whole genome shotgun (WGS) entry which is preliminary data.</text>
</comment>
<feature type="domain" description="Xylanolytic transcriptional activator regulatory" evidence="3">
    <location>
        <begin position="309"/>
        <end position="551"/>
    </location>
</feature>
<evidence type="ECO:0000313" key="4">
    <source>
        <dbReference type="EMBL" id="KAL1888980.1"/>
    </source>
</evidence>
<organism evidence="4 5">
    <name type="scientific">Ceratocystis pirilliformis</name>
    <dbReference type="NCBI Taxonomy" id="259994"/>
    <lineage>
        <taxon>Eukaryota</taxon>
        <taxon>Fungi</taxon>
        <taxon>Dikarya</taxon>
        <taxon>Ascomycota</taxon>
        <taxon>Pezizomycotina</taxon>
        <taxon>Sordariomycetes</taxon>
        <taxon>Hypocreomycetidae</taxon>
        <taxon>Microascales</taxon>
        <taxon>Ceratocystidaceae</taxon>
        <taxon>Ceratocystis</taxon>
    </lineage>
</organism>
<sequence length="798" mass="87979">MSNSSSVWRTAPIPIAPKPPGYNSQNSSNTTGVVGSGAVTGATVPSSSLSVAAAVGVASTTSSSLPGNRHHVGLSTIDLCMGSMPGRHFLESRRHTSTQPSLLSTSFASKDYSTSSPPPPPCSACRQSRSQCTLSSDDEDSACVSCKINGCECSLALSSPQLRKRKLVKPQDSSDGNIPGKRSSPSCRRRHPHKTSTSLSSTAGSNSFLEDMENVGGPVQLKRTLGMQEDRYSQYIGPTTDFEPSLINLSPFNPDDESLLARGTLRKVSDSDTFLMLPDSATPGHEHQNDDCDAIERVIAPYGPDLVAIFFDVVHPGFPILQKTVFMERYERSYREFTPPLLAAVYLIAINWWGHSDKLAQVPRPDVVALEKLMRSTLADAMFRPKLSVIQAGLLLSQRPEGDQWAPTAQLVAVSQELGLHLDCSNWKIPPWEKGLRKRLAWALYMQDKWGALVHGRPSHIFSTNWAVRQLCDYDFPDVEWDEEDVEERARIEQGRVLFVNMVHLTQILSQILDTFYTLHAMQASPAISMQETQAILAQAKPIQLKLKDWYATLPQTIRMDSTYYSNPSSPSRFSSIGYLHLAYFATEITLHRRIIRSFSANPDATDPYVSQICRSAAKARLISAMDFVNRLMPQHLRSFWYFASKTNFALIGTFGSLLWATASAQEEADWYRRRLGEYRWTLSVSSKPGEGKGLTQFAMGMLDISTGLLKKLPEKPPMSRSGSVVEMPSASFAAPVGFATVSSSSFGQHGQHDGLDDMDRLDASGVVSPQSMSDDSSDDEMDYDGYQPSGHMESIEE</sequence>
<feature type="compositionally biased region" description="Low complexity" evidence="2">
    <location>
        <begin position="195"/>
        <end position="207"/>
    </location>
</feature>
<feature type="region of interest" description="Disordered" evidence="2">
    <location>
        <begin position="1"/>
        <end position="29"/>
    </location>
</feature>
<accession>A0ABR3YLR0</accession>
<dbReference type="EMBL" id="JAWDJO010000236">
    <property type="protein sequence ID" value="KAL1888980.1"/>
    <property type="molecule type" value="Genomic_DNA"/>
</dbReference>
<reference evidence="4 5" key="1">
    <citation type="journal article" date="2024" name="IMA Fungus">
        <title>IMA Genome - F19 : A genome assembly and annotation guide to empower mycologists, including annotated draft genome sequences of Ceratocystis pirilliformis, Diaporthe australafricana, Fusarium ophioides, Paecilomyces lecythidis, and Sporothrix stenoceras.</title>
        <authorList>
            <person name="Aylward J."/>
            <person name="Wilson A.M."/>
            <person name="Visagie C.M."/>
            <person name="Spraker J."/>
            <person name="Barnes I."/>
            <person name="Buitendag C."/>
            <person name="Ceriani C."/>
            <person name="Del Mar Angel L."/>
            <person name="du Plessis D."/>
            <person name="Fuchs T."/>
            <person name="Gasser K."/>
            <person name="Kramer D."/>
            <person name="Li W."/>
            <person name="Munsamy K."/>
            <person name="Piso A."/>
            <person name="Price J.L."/>
            <person name="Sonnekus B."/>
            <person name="Thomas C."/>
            <person name="van der Nest A."/>
            <person name="van Dijk A."/>
            <person name="van Heerden A."/>
            <person name="van Vuuren N."/>
            <person name="Yilmaz N."/>
            <person name="Duong T.A."/>
            <person name="van der Merwe N.A."/>
            <person name="Wingfield M.J."/>
            <person name="Wingfield B.D."/>
        </authorList>
    </citation>
    <scope>NUCLEOTIDE SEQUENCE [LARGE SCALE GENOMIC DNA]</scope>
    <source>
        <strain evidence="4 5">CMW 12675</strain>
    </source>
</reference>
<feature type="compositionally biased region" description="Basic and acidic residues" evidence="2">
    <location>
        <begin position="751"/>
        <end position="763"/>
    </location>
</feature>
<keyword evidence="1" id="KW-0539">Nucleus</keyword>
<feature type="region of interest" description="Disordered" evidence="2">
    <location>
        <begin position="108"/>
        <end position="128"/>
    </location>
</feature>
<dbReference type="PANTHER" id="PTHR31668">
    <property type="entry name" value="GLUCOSE TRANSPORT TRANSCRIPTION REGULATOR RGT1-RELATED-RELATED"/>
    <property type="match status" value="1"/>
</dbReference>
<protein>
    <submittedName>
        <fullName evidence="4">Fungal specific transcription factor</fullName>
    </submittedName>
</protein>